<dbReference type="InterPro" id="IPR032732">
    <property type="entry name" value="SPATA6_N"/>
</dbReference>
<evidence type="ECO:0000256" key="2">
    <source>
        <dbReference type="ARBA" id="ARBA00022553"/>
    </source>
</evidence>
<dbReference type="AlphaFoldDB" id="A0A267FPK3"/>
<dbReference type="OrthoDB" id="5963614at2759"/>
<dbReference type="EMBL" id="NIVC01000916">
    <property type="protein sequence ID" value="PAA74892.1"/>
    <property type="molecule type" value="Genomic_DNA"/>
</dbReference>
<dbReference type="GO" id="GO:0032027">
    <property type="term" value="F:myosin light chain binding"/>
    <property type="evidence" value="ECO:0007669"/>
    <property type="project" value="InterPro"/>
</dbReference>
<sequence length="426" mass="47280">STMPPRGFKCTVEVSIESVASPGAWLPNRDPLYLTVEMFGQAKRTRLVDPAFPLCLHERFVFEKLFWPAADPQDVLEMLDELPVTVELRQVTDVYLGGCLLAYFDAGARDFLYPAGGTAAALASGCAVHRGSRQAQLIRTVDFLGPGPRFEFSTRAVIEQTNLTTGDFDSDLLGVDSDGLDDDYYDDDDDLDATVTPTRRLRRRRLRRARPGYSRQTLSAVMRCRSPGRYASAAAAAALRASGDDFEAEERRLRRRRSKPPQAAATLAAPVRVDGRPPFVVRHVDKNLVSRKPVLHDTLTRLGGPRAPVRPPAASSSLRRSRSSSDLRRSMPAGPGPYGGAGAGRDYGDEFDEDLGTYRAPSAYVSGREDRHGGSPLRHRLYDAYFRRGTDDYEFGLDGDRDYEDFEYGSGGLERGMRRVRIRDGY</sequence>
<dbReference type="STRING" id="282301.A0A267FPK3"/>
<feature type="region of interest" description="Disordered" evidence="3">
    <location>
        <begin position="296"/>
        <end position="352"/>
    </location>
</feature>
<feature type="domain" description="Spermatogenesis-associated protein 6 N-terminal" evidence="4">
    <location>
        <begin position="12"/>
        <end position="158"/>
    </location>
</feature>
<dbReference type="PANTHER" id="PTHR16435:SF6">
    <property type="entry name" value="IP09370P"/>
    <property type="match status" value="1"/>
</dbReference>
<keyword evidence="6" id="KW-1185">Reference proteome</keyword>
<accession>A0A267FPK3</accession>
<dbReference type="PANTHER" id="PTHR16435">
    <property type="entry name" value="SPERMATOGENESIS-ASSOCIATED PROTEIN 6 SPATA6"/>
    <property type="match status" value="1"/>
</dbReference>
<dbReference type="Proteomes" id="UP000215902">
    <property type="component" value="Unassembled WGS sequence"/>
</dbReference>
<feature type="compositionally biased region" description="Gly residues" evidence="3">
    <location>
        <begin position="336"/>
        <end position="345"/>
    </location>
</feature>
<reference evidence="5 6" key="1">
    <citation type="submission" date="2017-06" db="EMBL/GenBank/DDBJ databases">
        <title>A platform for efficient transgenesis in Macrostomum lignano, a flatworm model organism for stem cell research.</title>
        <authorList>
            <person name="Berezikov E."/>
        </authorList>
    </citation>
    <scope>NUCLEOTIDE SEQUENCE [LARGE SCALE GENOMIC DNA]</scope>
    <source>
        <strain evidence="5">DV1</strain>
        <tissue evidence="5">Whole organism</tissue>
    </source>
</reference>
<feature type="compositionally biased region" description="Low complexity" evidence="3">
    <location>
        <begin position="301"/>
        <end position="318"/>
    </location>
</feature>
<protein>
    <recommendedName>
        <fullName evidence="4">Spermatogenesis-associated protein 6 N-terminal domain-containing protein</fullName>
    </recommendedName>
</protein>
<feature type="non-terminal residue" evidence="5">
    <location>
        <position position="1"/>
    </location>
</feature>
<keyword evidence="2" id="KW-0597">Phosphoprotein</keyword>
<evidence type="ECO:0000256" key="3">
    <source>
        <dbReference type="SAM" id="MobiDB-lite"/>
    </source>
</evidence>
<name>A0A267FPK3_9PLAT</name>
<evidence type="ECO:0000256" key="1">
    <source>
        <dbReference type="ARBA" id="ARBA00006215"/>
    </source>
</evidence>
<gene>
    <name evidence="5" type="ORF">BOX15_Mlig006576g1</name>
</gene>
<feature type="region of interest" description="Disordered" evidence="3">
    <location>
        <begin position="244"/>
        <end position="267"/>
    </location>
</feature>
<comment type="caution">
    <text evidence="5">The sequence shown here is derived from an EMBL/GenBank/DDBJ whole genome shotgun (WGS) entry which is preliminary data.</text>
</comment>
<dbReference type="Pfam" id="PF14909">
    <property type="entry name" value="SPATA6"/>
    <property type="match status" value="1"/>
</dbReference>
<evidence type="ECO:0000259" key="4">
    <source>
        <dbReference type="Pfam" id="PF14909"/>
    </source>
</evidence>
<dbReference type="GO" id="GO:0007283">
    <property type="term" value="P:spermatogenesis"/>
    <property type="evidence" value="ECO:0007669"/>
    <property type="project" value="InterPro"/>
</dbReference>
<proteinExistence type="inferred from homology"/>
<evidence type="ECO:0000313" key="6">
    <source>
        <dbReference type="Proteomes" id="UP000215902"/>
    </source>
</evidence>
<organism evidence="5 6">
    <name type="scientific">Macrostomum lignano</name>
    <dbReference type="NCBI Taxonomy" id="282301"/>
    <lineage>
        <taxon>Eukaryota</taxon>
        <taxon>Metazoa</taxon>
        <taxon>Spiralia</taxon>
        <taxon>Lophotrochozoa</taxon>
        <taxon>Platyhelminthes</taxon>
        <taxon>Rhabditophora</taxon>
        <taxon>Macrostomorpha</taxon>
        <taxon>Macrostomida</taxon>
        <taxon>Macrostomidae</taxon>
        <taxon>Macrostomum</taxon>
    </lineage>
</organism>
<comment type="similarity">
    <text evidence="1">Belongs to the SPATA6 family.</text>
</comment>
<evidence type="ECO:0000313" key="5">
    <source>
        <dbReference type="EMBL" id="PAA74892.1"/>
    </source>
</evidence>
<dbReference type="InterPro" id="IPR042769">
    <property type="entry name" value="SPATA6_fam"/>
</dbReference>
<dbReference type="GO" id="GO:0120212">
    <property type="term" value="C:sperm head-tail coupling apparatus"/>
    <property type="evidence" value="ECO:0007669"/>
    <property type="project" value="InterPro"/>
</dbReference>